<keyword evidence="10" id="KW-1185">Reference proteome</keyword>
<dbReference type="FunFam" id="3.40.50.10860:FF:000003">
    <property type="entry name" value="Glutamate dehydrogenase"/>
    <property type="match status" value="1"/>
</dbReference>
<dbReference type="CDD" id="cd01076">
    <property type="entry name" value="NAD_bind_1_Glu_DH"/>
    <property type="match status" value="1"/>
</dbReference>
<dbReference type="Gene3D" id="3.40.50.720">
    <property type="entry name" value="NAD(P)-binding Rossmann-like Domain"/>
    <property type="match status" value="1"/>
</dbReference>
<dbReference type="InterPro" id="IPR006095">
    <property type="entry name" value="Glu/Leu/Phe/Val/Trp_DH"/>
</dbReference>
<feature type="active site" description="Proton donor" evidence="4">
    <location>
        <position position="116"/>
    </location>
</feature>
<dbReference type="PROSITE" id="PS00074">
    <property type="entry name" value="GLFV_DEHYDROGENASE"/>
    <property type="match status" value="1"/>
</dbReference>
<dbReference type="AlphaFoldDB" id="A0A7X6DMQ6"/>
<evidence type="ECO:0000259" key="8">
    <source>
        <dbReference type="SMART" id="SM00839"/>
    </source>
</evidence>
<dbReference type="GO" id="GO:0000166">
    <property type="term" value="F:nucleotide binding"/>
    <property type="evidence" value="ECO:0007669"/>
    <property type="project" value="UniProtKB-KW"/>
</dbReference>
<dbReference type="Gene3D" id="3.40.50.10860">
    <property type="entry name" value="Leucine Dehydrogenase, chain A, domain 1"/>
    <property type="match status" value="1"/>
</dbReference>
<dbReference type="InterPro" id="IPR046346">
    <property type="entry name" value="Aminoacid_DH-like_N_sf"/>
</dbReference>
<keyword evidence="5" id="KW-0547">Nucleotide-binding</keyword>
<comment type="similarity">
    <text evidence="1 3 7">Belongs to the Glu/Leu/Phe/Val dehydrogenases family.</text>
</comment>
<proteinExistence type="inferred from homology"/>
<feature type="binding site" evidence="5">
    <location>
        <position position="200"/>
    </location>
    <ligand>
        <name>NAD(+)</name>
        <dbReference type="ChEBI" id="CHEBI:57540"/>
    </ligand>
</feature>
<keyword evidence="2 3" id="KW-0560">Oxidoreductase</keyword>
<evidence type="ECO:0000256" key="6">
    <source>
        <dbReference type="PIRSR" id="PIRSR000185-3"/>
    </source>
</evidence>
<feature type="domain" description="Glutamate/phenylalanine/leucine/valine/L-tryptophan dehydrogenase C-terminal" evidence="8">
    <location>
        <begin position="193"/>
        <end position="423"/>
    </location>
</feature>
<dbReference type="InterPro" id="IPR033922">
    <property type="entry name" value="NAD_bind_Glu_DH"/>
</dbReference>
<dbReference type="PANTHER" id="PTHR11606">
    <property type="entry name" value="GLUTAMATE DEHYDROGENASE"/>
    <property type="match status" value="1"/>
</dbReference>
<comment type="caution">
    <text evidence="9">The sequence shown here is derived from an EMBL/GenBank/DDBJ whole genome shotgun (WGS) entry which is preliminary data.</text>
</comment>
<dbReference type="GO" id="GO:0006538">
    <property type="term" value="P:L-glutamate catabolic process"/>
    <property type="evidence" value="ECO:0007669"/>
    <property type="project" value="TreeGrafter"/>
</dbReference>
<dbReference type="RefSeq" id="WP_168058309.1">
    <property type="nucleotide sequence ID" value="NZ_VTOW01000001.1"/>
</dbReference>
<evidence type="ECO:0000256" key="4">
    <source>
        <dbReference type="PIRSR" id="PIRSR000185-1"/>
    </source>
</evidence>
<evidence type="ECO:0000256" key="1">
    <source>
        <dbReference type="ARBA" id="ARBA00006382"/>
    </source>
</evidence>
<dbReference type="Pfam" id="PF00208">
    <property type="entry name" value="ELFV_dehydrog"/>
    <property type="match status" value="1"/>
</dbReference>
<dbReference type="SUPFAM" id="SSF51735">
    <property type="entry name" value="NAD(P)-binding Rossmann-fold domains"/>
    <property type="match status" value="1"/>
</dbReference>
<evidence type="ECO:0000313" key="10">
    <source>
        <dbReference type="Proteomes" id="UP000534783"/>
    </source>
</evidence>
<organism evidence="9 10">
    <name type="scientific">Candidatus Manganitrophus noduliformans</name>
    <dbReference type="NCBI Taxonomy" id="2606439"/>
    <lineage>
        <taxon>Bacteria</taxon>
        <taxon>Pseudomonadati</taxon>
        <taxon>Nitrospirota</taxon>
        <taxon>Nitrospiria</taxon>
        <taxon>Candidatus Troglogloeales</taxon>
        <taxon>Candidatus Manganitrophaceae</taxon>
        <taxon>Candidatus Manganitrophus</taxon>
    </lineage>
</organism>
<dbReference type="Pfam" id="PF02812">
    <property type="entry name" value="ELFV_dehydrog_N"/>
    <property type="match status" value="1"/>
</dbReference>
<evidence type="ECO:0000313" key="9">
    <source>
        <dbReference type="EMBL" id="NKE70040.1"/>
    </source>
</evidence>
<sequence length="426" mass="46840">MSENENREWLGELDHPEYKLALAQFERAAARLNLDPNLCERFKSPQRTLTVSIPIRRDDGHVEVFRGYRVQHDSALGPFKGGIRYHPSVTLGETAALAMRMTWKCALAGLPYGGAKGGVRCDPKILSRNELQRLTRRYTAEIFPIIGPDQDIPAPDVGTNEQVMAWIMDTYSQFKGYSVAEVVTGKPISIGGSLGREEATGRGLFVTILEAMRHLNLPVTSSTAIIQGFGNVGRHTARMLSAHGVQVIGVSDSKGAIYDPRGLDLARLLPYKEQTESVVGFPGADPISPEDLLEQPCTVLIPAALAGAIHIKNAGRLRCRILAEGANGPTNLDADVLLNDRGIFILPDILANAGGVIVSYFEWVQDLQNYFWNEKEIQNRLAEIITEAFQRVLARSLSEKVDMRLAAMMTGIEKIASAHLLRGLYP</sequence>
<name>A0A7X6DMQ6_9BACT</name>
<dbReference type="SMART" id="SM00839">
    <property type="entry name" value="ELFV_dehydrog"/>
    <property type="match status" value="1"/>
</dbReference>
<dbReference type="InterPro" id="IPR033524">
    <property type="entry name" value="Glu/Leu/Phe/Val_DH_AS"/>
</dbReference>
<evidence type="ECO:0000256" key="3">
    <source>
        <dbReference type="PIRNR" id="PIRNR000185"/>
    </source>
</evidence>
<evidence type="ECO:0000256" key="7">
    <source>
        <dbReference type="RuleBase" id="RU004417"/>
    </source>
</evidence>
<dbReference type="GO" id="GO:0004352">
    <property type="term" value="F:glutamate dehydrogenase (NAD+) activity"/>
    <property type="evidence" value="ECO:0007669"/>
    <property type="project" value="TreeGrafter"/>
</dbReference>
<accession>A0A7X6DMQ6</accession>
<keyword evidence="5" id="KW-0520">NAD</keyword>
<dbReference type="Proteomes" id="UP000534783">
    <property type="component" value="Unassembled WGS sequence"/>
</dbReference>
<dbReference type="PIRSF" id="PIRSF000185">
    <property type="entry name" value="Glu_DH"/>
    <property type="match status" value="1"/>
</dbReference>
<protein>
    <recommendedName>
        <fullName evidence="3">Glutamate dehydrogenase</fullName>
    </recommendedName>
</protein>
<dbReference type="SUPFAM" id="SSF53223">
    <property type="entry name" value="Aminoacid dehydrogenase-like, N-terminal domain"/>
    <property type="match status" value="1"/>
</dbReference>
<dbReference type="InterPro" id="IPR036291">
    <property type="entry name" value="NAD(P)-bd_dom_sf"/>
</dbReference>
<feature type="binding site" evidence="5">
    <location>
        <position position="231"/>
    </location>
    <ligand>
        <name>NAD(+)</name>
        <dbReference type="ChEBI" id="CHEBI:57540"/>
    </ligand>
</feature>
<dbReference type="PRINTS" id="PR00082">
    <property type="entry name" value="GLFDHDRGNASE"/>
</dbReference>
<evidence type="ECO:0000256" key="5">
    <source>
        <dbReference type="PIRSR" id="PIRSR000185-2"/>
    </source>
</evidence>
<evidence type="ECO:0000256" key="2">
    <source>
        <dbReference type="ARBA" id="ARBA00023002"/>
    </source>
</evidence>
<dbReference type="InterPro" id="IPR006096">
    <property type="entry name" value="Glu/Leu/Phe/Val/Trp_DH_C"/>
</dbReference>
<gene>
    <name evidence="9" type="ORF">MNODULE_04685</name>
</gene>
<dbReference type="EMBL" id="VTOW01000001">
    <property type="protein sequence ID" value="NKE70040.1"/>
    <property type="molecule type" value="Genomic_DNA"/>
</dbReference>
<feature type="binding site" evidence="5">
    <location>
        <position position="104"/>
    </location>
    <ligand>
        <name>substrate</name>
    </ligand>
</feature>
<feature type="site" description="Important for catalysis" evidence="6">
    <location>
        <position position="156"/>
    </location>
</feature>
<feature type="binding site" evidence="5">
    <location>
        <position position="359"/>
    </location>
    <ligand>
        <name>substrate</name>
    </ligand>
</feature>
<feature type="binding site" evidence="5">
    <location>
        <position position="80"/>
    </location>
    <ligand>
        <name>substrate</name>
    </ligand>
</feature>
<reference evidence="9 10" key="1">
    <citation type="journal article" date="2020" name="Nature">
        <title>Bacterial chemolithoautotrophy via manganese oxidation.</title>
        <authorList>
            <person name="Yu H."/>
            <person name="Leadbetter J.R."/>
        </authorList>
    </citation>
    <scope>NUCLEOTIDE SEQUENCE [LARGE SCALE GENOMIC DNA]</scope>
    <source>
        <strain evidence="9 10">Mn-1</strain>
    </source>
</reference>
<dbReference type="PANTHER" id="PTHR11606:SF13">
    <property type="entry name" value="GLUTAMATE DEHYDROGENASE 1, MITOCHONDRIAL"/>
    <property type="match status" value="1"/>
</dbReference>
<dbReference type="InterPro" id="IPR006097">
    <property type="entry name" value="Glu/Leu/Phe/Val/Trp_DH_dimer"/>
</dbReference>
<dbReference type="InterPro" id="IPR014362">
    <property type="entry name" value="Glu_DH"/>
</dbReference>